<feature type="transmembrane region" description="Helical" evidence="8">
    <location>
        <begin position="295"/>
        <end position="314"/>
    </location>
</feature>
<keyword evidence="2" id="KW-0813">Transport</keyword>
<keyword evidence="7 8" id="KW-0472">Membrane</keyword>
<dbReference type="GO" id="GO:0005254">
    <property type="term" value="F:chloride channel activity"/>
    <property type="evidence" value="ECO:0007669"/>
    <property type="project" value="InterPro"/>
</dbReference>
<feature type="transmembrane region" description="Helical" evidence="8">
    <location>
        <begin position="59"/>
        <end position="76"/>
    </location>
</feature>
<reference evidence="10" key="1">
    <citation type="submission" date="2020-01" db="EMBL/GenBank/DDBJ databases">
        <authorList>
            <consortium name="DOE Joint Genome Institute"/>
            <person name="Haridas S."/>
            <person name="Albert R."/>
            <person name="Binder M."/>
            <person name="Bloem J."/>
            <person name="Labutti K."/>
            <person name="Salamov A."/>
            <person name="Andreopoulos B."/>
            <person name="Baker S.E."/>
            <person name="Barry K."/>
            <person name="Bills G."/>
            <person name="Bluhm B.H."/>
            <person name="Cannon C."/>
            <person name="Castanera R."/>
            <person name="Culley D.E."/>
            <person name="Daum C."/>
            <person name="Ezra D."/>
            <person name="Gonzalez J.B."/>
            <person name="Henrissat B."/>
            <person name="Kuo A."/>
            <person name="Liang C."/>
            <person name="Lipzen A."/>
            <person name="Lutzoni F."/>
            <person name="Magnuson J."/>
            <person name="Mondo S."/>
            <person name="Nolan M."/>
            <person name="Ohm R."/>
            <person name="Pangilinan J."/>
            <person name="Park H.-J."/>
            <person name="Ramirez L."/>
            <person name="Alfaro M."/>
            <person name="Sun H."/>
            <person name="Tritt A."/>
            <person name="Yoshinaga Y."/>
            <person name="Zwiers L.-H."/>
            <person name="Turgeon B.G."/>
            <person name="Goodwin S.B."/>
            <person name="Spatafora J.W."/>
            <person name="Crous P.W."/>
            <person name="Grigoriev I.V."/>
        </authorList>
    </citation>
    <scope>NUCLEOTIDE SEQUENCE</scope>
    <source>
        <strain evidence="10">CBS 342.82</strain>
    </source>
</reference>
<keyword evidence="5 8" id="KW-1133">Transmembrane helix</keyword>
<feature type="transmembrane region" description="Helical" evidence="8">
    <location>
        <begin position="82"/>
        <end position="103"/>
    </location>
</feature>
<comment type="subcellular location">
    <subcellularLocation>
        <location evidence="1">Cell membrane</location>
        <topology evidence="1">Multi-pass membrane protein</topology>
    </subcellularLocation>
</comment>
<dbReference type="PANTHER" id="PTHR33281">
    <property type="entry name" value="UPF0187 PROTEIN YNEE"/>
    <property type="match status" value="1"/>
</dbReference>
<sequence>MCEDFRPFTIHTASCSYRYKNRAARDIELGDYFKGPRDIHKHSKWPIFMRLHGSILPKMIVPLLMVAIWATTITIVDKFVHNIGISSVLLTMTGFVVGMSLSFRSTTAYERYIDGRKLWTQLHMTSRNLSRLIWIHTQERHSESEELGKADLLGKLAALNLINAFAVSLKHRLRFEPSLEYPDVAPLVGNLQTLAGMADQNKLHEREHSPWLAWGQYLGLPFAQPNPRSLLRASKENLGNTPLEVLTHLAGYIESIFQNKTLALGAHQGQAMMQLATLTEIISGAERVLNTPLPIAYSISISQITWAYVFALPFQLVDPLGWVAIPGAVAGAYMILGIAQIGRELEDPFGHDVNDLPLDSYCHEIANDIDALTSMPAPVNEVWMVERGAKVLYPLSYMKYQGWEMRSVEEIRAALKMKDRINTMILSSTLSPEED</sequence>
<evidence type="ECO:0000256" key="3">
    <source>
        <dbReference type="ARBA" id="ARBA00022475"/>
    </source>
</evidence>
<evidence type="ECO:0000256" key="8">
    <source>
        <dbReference type="SAM" id="Phobius"/>
    </source>
</evidence>
<name>A0A6J3LXU1_9PEZI</name>
<reference evidence="10" key="3">
    <citation type="submission" date="2025-08" db="UniProtKB">
        <authorList>
            <consortium name="RefSeq"/>
        </authorList>
    </citation>
    <scope>IDENTIFICATION</scope>
    <source>
        <strain evidence="10">CBS 342.82</strain>
    </source>
</reference>
<gene>
    <name evidence="10" type="ORF">K489DRAFT_390027</name>
</gene>
<dbReference type="Proteomes" id="UP000504637">
    <property type="component" value="Unplaced"/>
</dbReference>
<dbReference type="GeneID" id="54364365"/>
<reference evidence="10" key="2">
    <citation type="submission" date="2020-04" db="EMBL/GenBank/DDBJ databases">
        <authorList>
            <consortium name="NCBI Genome Project"/>
        </authorList>
    </citation>
    <scope>NUCLEOTIDE SEQUENCE</scope>
    <source>
        <strain evidence="10">CBS 342.82</strain>
    </source>
</reference>
<keyword evidence="6" id="KW-0406">Ion transport</keyword>
<dbReference type="OrthoDB" id="1368at2759"/>
<organism evidence="10">
    <name type="scientific">Dissoconium aciculare CBS 342.82</name>
    <dbReference type="NCBI Taxonomy" id="1314786"/>
    <lineage>
        <taxon>Eukaryota</taxon>
        <taxon>Fungi</taxon>
        <taxon>Dikarya</taxon>
        <taxon>Ascomycota</taxon>
        <taxon>Pezizomycotina</taxon>
        <taxon>Dothideomycetes</taxon>
        <taxon>Dothideomycetidae</taxon>
        <taxon>Mycosphaerellales</taxon>
        <taxon>Dissoconiaceae</taxon>
        <taxon>Dissoconium</taxon>
    </lineage>
</organism>
<dbReference type="PANTHER" id="PTHR33281:SF19">
    <property type="entry name" value="VOLTAGE-DEPENDENT ANION CHANNEL-FORMING PROTEIN YNEE"/>
    <property type="match status" value="1"/>
</dbReference>
<feature type="transmembrane region" description="Helical" evidence="8">
    <location>
        <begin position="320"/>
        <end position="339"/>
    </location>
</feature>
<keyword evidence="9" id="KW-1185">Reference proteome</keyword>
<evidence type="ECO:0000256" key="7">
    <source>
        <dbReference type="ARBA" id="ARBA00023136"/>
    </source>
</evidence>
<keyword evidence="3" id="KW-1003">Cell membrane</keyword>
<evidence type="ECO:0000256" key="1">
    <source>
        <dbReference type="ARBA" id="ARBA00004651"/>
    </source>
</evidence>
<protein>
    <submittedName>
        <fullName evidence="10">Uncharacterized protein</fullName>
    </submittedName>
</protein>
<evidence type="ECO:0000256" key="5">
    <source>
        <dbReference type="ARBA" id="ARBA00022989"/>
    </source>
</evidence>
<accession>A0A6J3LXU1</accession>
<dbReference type="AlphaFoldDB" id="A0A6J3LXU1"/>
<dbReference type="RefSeq" id="XP_033457611.1">
    <property type="nucleotide sequence ID" value="XM_033606565.1"/>
</dbReference>
<keyword evidence="4 8" id="KW-0812">Transmembrane</keyword>
<dbReference type="Pfam" id="PF25539">
    <property type="entry name" value="Bestrophin_2"/>
    <property type="match status" value="1"/>
</dbReference>
<evidence type="ECO:0000313" key="10">
    <source>
        <dbReference type="RefSeq" id="XP_033457611.1"/>
    </source>
</evidence>
<evidence type="ECO:0000256" key="2">
    <source>
        <dbReference type="ARBA" id="ARBA00022448"/>
    </source>
</evidence>
<proteinExistence type="predicted"/>
<dbReference type="InterPro" id="IPR044669">
    <property type="entry name" value="YneE/VCCN1/2-like"/>
</dbReference>
<evidence type="ECO:0000256" key="4">
    <source>
        <dbReference type="ARBA" id="ARBA00022692"/>
    </source>
</evidence>
<dbReference type="GO" id="GO:0005886">
    <property type="term" value="C:plasma membrane"/>
    <property type="evidence" value="ECO:0007669"/>
    <property type="project" value="UniProtKB-SubCell"/>
</dbReference>
<evidence type="ECO:0000256" key="6">
    <source>
        <dbReference type="ARBA" id="ARBA00023065"/>
    </source>
</evidence>
<evidence type="ECO:0000313" key="9">
    <source>
        <dbReference type="Proteomes" id="UP000504637"/>
    </source>
</evidence>